<dbReference type="GO" id="GO:0016614">
    <property type="term" value="F:oxidoreductase activity, acting on CH-OH group of donors"/>
    <property type="evidence" value="ECO:0007669"/>
    <property type="project" value="InterPro"/>
</dbReference>
<dbReference type="PIRSF" id="PIRSF000137">
    <property type="entry name" value="Alcohol_oxidase"/>
    <property type="match status" value="1"/>
</dbReference>
<dbReference type="EMBL" id="JABELX010000003">
    <property type="protein sequence ID" value="NNH69593.1"/>
    <property type="molecule type" value="Genomic_DNA"/>
</dbReference>
<dbReference type="PANTHER" id="PTHR11552">
    <property type="entry name" value="GLUCOSE-METHANOL-CHOLINE GMC OXIDOREDUCTASE"/>
    <property type="match status" value="1"/>
</dbReference>
<dbReference type="Proteomes" id="UP000586827">
    <property type="component" value="Unassembled WGS sequence"/>
</dbReference>
<comment type="similarity">
    <text evidence="1">Belongs to the GMC oxidoreductase family.</text>
</comment>
<dbReference type="SUPFAM" id="SSF54373">
    <property type="entry name" value="FAD-linked reductases, C-terminal domain"/>
    <property type="match status" value="1"/>
</dbReference>
<dbReference type="PROSITE" id="PS00624">
    <property type="entry name" value="GMC_OXRED_2"/>
    <property type="match status" value="1"/>
</dbReference>
<reference evidence="5 6" key="1">
    <citation type="submission" date="2020-05" db="EMBL/GenBank/DDBJ databases">
        <title>MicrobeNet Type strains.</title>
        <authorList>
            <person name="Nicholson A.C."/>
        </authorList>
    </citation>
    <scope>NUCLEOTIDE SEQUENCE [LARGE SCALE GENOMIC DNA]</scope>
    <source>
        <strain evidence="5 6">JCM 3224</strain>
    </source>
</reference>
<keyword evidence="6" id="KW-1185">Reference proteome</keyword>
<feature type="region of interest" description="Disordered" evidence="3">
    <location>
        <begin position="1"/>
        <end position="26"/>
    </location>
</feature>
<proteinExistence type="inferred from homology"/>
<dbReference type="Pfam" id="PF05199">
    <property type="entry name" value="GMC_oxred_C"/>
    <property type="match status" value="1"/>
</dbReference>
<sequence length="562" mass="61631">MGRLRPLRRRPRTGTVRPARVPRGKARLRESPAGRHRLVRRPRGAEVNEYDYVIVGGGSGGAAVAARLSEDPSVTVCLLEAGPTDVGDDAILRLDRWMELLESGYDWDYPIEPQENGNSFMRHARAKVLGGCSSHNSCIAFWAPREDLDSWEHEHGCAGWGSDSVYRLYPRIETNDAPGDHHGRSGPVHIMTVPPNDPCGVAVLDACAAVGIPRAEFNSGRTVVNGANFFQINRRADGVRSSSSVSYLHPNLDRPNLTVRTGAWAKRIVIEGGRAVGVDITDNAFGRTTRISAGREVIVCTGAIDSPKLLMLSGIGPADHLRENGIDVLADSPGVGAHLQDHPEGVIAFETKRPMVRTSTQWWEAGIFTTTVEGLDRPDLMMHYGSVPFDMHTLRQGYPTADNTFCLTPNVTQARSRGTVRLRSRDFRDKPRVDPRYFTDAEGHDMRVMVAGIRKAREIAAAAPLSDWVERELYPGPDTNSDAELADYIRRTHNTVYHPVGTVRMGAVDDPMSPLDPELRVKGVEGLRVADASVFPAHTTVNPNITVMLVGERCAELVTAAR</sequence>
<feature type="compositionally biased region" description="Basic residues" evidence="3">
    <location>
        <begin position="1"/>
        <end position="12"/>
    </location>
</feature>
<feature type="domain" description="Glucose-methanol-choline oxidoreductase N-terminal" evidence="4">
    <location>
        <begin position="302"/>
        <end position="316"/>
    </location>
</feature>
<evidence type="ECO:0000313" key="6">
    <source>
        <dbReference type="Proteomes" id="UP000586827"/>
    </source>
</evidence>
<protein>
    <submittedName>
        <fullName evidence="5">Choline oxidase</fullName>
    </submittedName>
</protein>
<evidence type="ECO:0000256" key="3">
    <source>
        <dbReference type="SAM" id="MobiDB-lite"/>
    </source>
</evidence>
<evidence type="ECO:0000313" key="5">
    <source>
        <dbReference type="EMBL" id="NNH69593.1"/>
    </source>
</evidence>
<dbReference type="Pfam" id="PF00732">
    <property type="entry name" value="GMC_oxred_N"/>
    <property type="match status" value="1"/>
</dbReference>
<evidence type="ECO:0000256" key="1">
    <source>
        <dbReference type="ARBA" id="ARBA00010790"/>
    </source>
</evidence>
<dbReference type="Gene3D" id="3.30.410.40">
    <property type="match status" value="1"/>
</dbReference>
<accession>A0A849BSN0</accession>
<dbReference type="PANTHER" id="PTHR11552:SF152">
    <property type="entry name" value="OXIDASE (CODA), PUTATIVE (AFU_ORTHOLOGUE AFUA_8G04090)-RELATED"/>
    <property type="match status" value="1"/>
</dbReference>
<dbReference type="GO" id="GO:0050660">
    <property type="term" value="F:flavin adenine dinucleotide binding"/>
    <property type="evidence" value="ECO:0007669"/>
    <property type="project" value="InterPro"/>
</dbReference>
<dbReference type="Gene3D" id="3.50.50.60">
    <property type="entry name" value="FAD/NAD(P)-binding domain"/>
    <property type="match status" value="1"/>
</dbReference>
<comment type="caution">
    <text evidence="5">The sequence shown here is derived from an EMBL/GenBank/DDBJ whole genome shotgun (WGS) entry which is preliminary data.</text>
</comment>
<evidence type="ECO:0000256" key="2">
    <source>
        <dbReference type="PIRSR" id="PIRSR000137-2"/>
    </source>
</evidence>
<dbReference type="AlphaFoldDB" id="A0A849BSN0"/>
<dbReference type="SUPFAM" id="SSF51905">
    <property type="entry name" value="FAD/NAD(P)-binding domain"/>
    <property type="match status" value="1"/>
</dbReference>
<keyword evidence="2" id="KW-0285">Flavoprotein</keyword>
<dbReference type="InterPro" id="IPR012132">
    <property type="entry name" value="GMC_OxRdtase"/>
</dbReference>
<dbReference type="InterPro" id="IPR000172">
    <property type="entry name" value="GMC_OxRdtase_N"/>
</dbReference>
<evidence type="ECO:0000259" key="4">
    <source>
        <dbReference type="PROSITE" id="PS00624"/>
    </source>
</evidence>
<gene>
    <name evidence="5" type="ORF">HLB23_06885</name>
</gene>
<dbReference type="InterPro" id="IPR036188">
    <property type="entry name" value="FAD/NAD-bd_sf"/>
</dbReference>
<comment type="cofactor">
    <cofactor evidence="2">
        <name>FAD</name>
        <dbReference type="ChEBI" id="CHEBI:57692"/>
    </cofactor>
</comment>
<feature type="binding site" evidence="2">
    <location>
        <position position="128"/>
    </location>
    <ligand>
        <name>FAD</name>
        <dbReference type="ChEBI" id="CHEBI:57692"/>
    </ligand>
</feature>
<keyword evidence="2" id="KW-0274">FAD</keyword>
<dbReference type="InterPro" id="IPR007867">
    <property type="entry name" value="GMC_OxRtase_C"/>
</dbReference>
<name>A0A849BSN0_9NOCA</name>
<organism evidence="5 6">
    <name type="scientific">Nocardia uniformis</name>
    <dbReference type="NCBI Taxonomy" id="53432"/>
    <lineage>
        <taxon>Bacteria</taxon>
        <taxon>Bacillati</taxon>
        <taxon>Actinomycetota</taxon>
        <taxon>Actinomycetes</taxon>
        <taxon>Mycobacteriales</taxon>
        <taxon>Nocardiaceae</taxon>
        <taxon>Nocardia</taxon>
    </lineage>
</organism>